<feature type="region of interest" description="Disordered" evidence="1">
    <location>
        <begin position="1"/>
        <end position="74"/>
    </location>
</feature>
<evidence type="ECO:0000313" key="3">
    <source>
        <dbReference type="Proteomes" id="UP000265515"/>
    </source>
</evidence>
<feature type="region of interest" description="Disordered" evidence="1">
    <location>
        <begin position="300"/>
        <end position="329"/>
    </location>
</feature>
<feature type="region of interest" description="Disordered" evidence="1">
    <location>
        <begin position="181"/>
        <end position="201"/>
    </location>
</feature>
<evidence type="ECO:0000256" key="1">
    <source>
        <dbReference type="SAM" id="MobiDB-lite"/>
    </source>
</evidence>
<dbReference type="Proteomes" id="UP000265515">
    <property type="component" value="Unassembled WGS sequence"/>
</dbReference>
<feature type="compositionally biased region" description="Gly residues" evidence="1">
    <location>
        <begin position="1"/>
        <end position="25"/>
    </location>
</feature>
<name>A0A388MAY3_CHABU</name>
<comment type="caution">
    <text evidence="2">The sequence shown here is derived from an EMBL/GenBank/DDBJ whole genome shotgun (WGS) entry which is preliminary data.</text>
</comment>
<sequence>MGWGGGDQHMGGGGGGGKHGTGAGGHDSTQVGGKSGYPRSSAGTIPPGMGARLHSGVSAVEGASSQSSAGSRLAQPTDEVFFTGGSILPTVLAEVSTMSKSLPVGNVPYTVSARSNFPCALEPTVVGSVNVEESEQRMDVDVGRLSTGGGSIRSIELLPKSQVAYVETVDRGSFRPTTDCAADVPSKSSTATCGEMPVRSHSAGVPGVHRLSEPVQEVASVADVQSLTPSGGSILQIISEARETHVGNTPASDLGVWSPSTDGGSVVHTTSQAQEMQVGVPPASVPGVESPLACGGSILPTANLIPPRGEMTKDEHTKSNGSESTHYSEDKDIIEESAEQHTTPATEVRCSGTTEVRCGDTEDDFLSQLYSGMNTAPLPAGNVLAGQSTQTFVMRPSKLPSPTLALGRCAEEREVSVSEQEKGVIRRSLGDDVVRKLFNDDEDLTVVDSSPREASSGRMALEELSLNEDVEKPRVDSLDPFAEEVFRIVDADIKDLSKFPPSLDHIVASGKMKGGGIVLGLKATCVQAEVARIGAHKAEDAAEHAGEDAVAGKQ</sequence>
<organism evidence="2 3">
    <name type="scientific">Chara braunii</name>
    <name type="common">Braun's stonewort</name>
    <dbReference type="NCBI Taxonomy" id="69332"/>
    <lineage>
        <taxon>Eukaryota</taxon>
        <taxon>Viridiplantae</taxon>
        <taxon>Streptophyta</taxon>
        <taxon>Charophyceae</taxon>
        <taxon>Charales</taxon>
        <taxon>Characeae</taxon>
        <taxon>Chara</taxon>
    </lineage>
</organism>
<reference evidence="2 3" key="1">
    <citation type="journal article" date="2018" name="Cell">
        <title>The Chara Genome: Secondary Complexity and Implications for Plant Terrestrialization.</title>
        <authorList>
            <person name="Nishiyama T."/>
            <person name="Sakayama H."/>
            <person name="Vries J.D."/>
            <person name="Buschmann H."/>
            <person name="Saint-Marcoux D."/>
            <person name="Ullrich K.K."/>
            <person name="Haas F.B."/>
            <person name="Vanderstraeten L."/>
            <person name="Becker D."/>
            <person name="Lang D."/>
            <person name="Vosolsobe S."/>
            <person name="Rombauts S."/>
            <person name="Wilhelmsson P.K.I."/>
            <person name="Janitza P."/>
            <person name="Kern R."/>
            <person name="Heyl A."/>
            <person name="Rumpler F."/>
            <person name="Villalobos L.I.A.C."/>
            <person name="Clay J.M."/>
            <person name="Skokan R."/>
            <person name="Toyoda A."/>
            <person name="Suzuki Y."/>
            <person name="Kagoshima H."/>
            <person name="Schijlen E."/>
            <person name="Tajeshwar N."/>
            <person name="Catarino B."/>
            <person name="Hetherington A.J."/>
            <person name="Saltykova A."/>
            <person name="Bonnot C."/>
            <person name="Breuninger H."/>
            <person name="Symeonidi A."/>
            <person name="Radhakrishnan G.V."/>
            <person name="Van Nieuwerburgh F."/>
            <person name="Deforce D."/>
            <person name="Chang C."/>
            <person name="Karol K.G."/>
            <person name="Hedrich R."/>
            <person name="Ulvskov P."/>
            <person name="Glockner G."/>
            <person name="Delwiche C.F."/>
            <person name="Petrasek J."/>
            <person name="Van de Peer Y."/>
            <person name="Friml J."/>
            <person name="Beilby M."/>
            <person name="Dolan L."/>
            <person name="Kohara Y."/>
            <person name="Sugano S."/>
            <person name="Fujiyama A."/>
            <person name="Delaux P.-M."/>
            <person name="Quint M."/>
            <person name="TheiBen G."/>
            <person name="Hagemann M."/>
            <person name="Harholt J."/>
            <person name="Dunand C."/>
            <person name="Zachgo S."/>
            <person name="Langdale J."/>
            <person name="Maumus F."/>
            <person name="Straeten D.V.D."/>
            <person name="Gould S.B."/>
            <person name="Rensing S.A."/>
        </authorList>
    </citation>
    <scope>NUCLEOTIDE SEQUENCE [LARGE SCALE GENOMIC DNA]</scope>
    <source>
        <strain evidence="2 3">S276</strain>
    </source>
</reference>
<gene>
    <name evidence="2" type="ORF">CBR_g53555</name>
</gene>
<dbReference type="AlphaFoldDB" id="A0A388MAY3"/>
<evidence type="ECO:0000313" key="2">
    <source>
        <dbReference type="EMBL" id="GBG91741.1"/>
    </source>
</evidence>
<dbReference type="Gramene" id="GBG91741">
    <property type="protein sequence ID" value="GBG91741"/>
    <property type="gene ID" value="CBR_g53555"/>
</dbReference>
<proteinExistence type="predicted"/>
<protein>
    <submittedName>
        <fullName evidence="2">Uncharacterized protein</fullName>
    </submittedName>
</protein>
<keyword evidence="3" id="KW-1185">Reference proteome</keyword>
<accession>A0A388MAY3</accession>
<dbReference type="EMBL" id="BFEA01000944">
    <property type="protein sequence ID" value="GBG91741.1"/>
    <property type="molecule type" value="Genomic_DNA"/>
</dbReference>